<dbReference type="AlphaFoldDB" id="A0A6C0L759"/>
<accession>A0A6C0L759</accession>
<name>A0A6C0L759_9ZZZZ</name>
<proteinExistence type="predicted"/>
<reference evidence="1" key="1">
    <citation type="journal article" date="2020" name="Nature">
        <title>Giant virus diversity and host interactions through global metagenomics.</title>
        <authorList>
            <person name="Schulz F."/>
            <person name="Roux S."/>
            <person name="Paez-Espino D."/>
            <person name="Jungbluth S."/>
            <person name="Walsh D.A."/>
            <person name="Denef V.J."/>
            <person name="McMahon K.D."/>
            <person name="Konstantinidis K.T."/>
            <person name="Eloe-Fadrosh E.A."/>
            <person name="Kyrpides N.C."/>
            <person name="Woyke T."/>
        </authorList>
    </citation>
    <scope>NUCLEOTIDE SEQUENCE</scope>
    <source>
        <strain evidence="1">GVMAG-M-3300027759-16</strain>
    </source>
</reference>
<organism evidence="1">
    <name type="scientific">viral metagenome</name>
    <dbReference type="NCBI Taxonomy" id="1070528"/>
    <lineage>
        <taxon>unclassified sequences</taxon>
        <taxon>metagenomes</taxon>
        <taxon>organismal metagenomes</taxon>
    </lineage>
</organism>
<sequence>MATSAASMANPKILNYYSPLSPIQLKNSLTLLVGAGDTVHTLTNVEEFRNFDMLLCNPSIHQQESFLANVEKLGEDSPYICYMDLYSEKHVKAFIHDFRGRFSLIEGHGFHVPHFTLSQLEKLLQEGGTASNIFEQSCNVINISTYLRWLEEGFVNSESNVLMSTAIVVSSGHLNLTENDANLLRESLCKAIISLNATNRNIHLDEELLMNLGSLSTRSCQKIHASLLCDSSTPLTLLGNICTNTPSWSCDPTIELVITKKAPPFWEDAIQAYIDAYGRDEHVERAERIRAAIAKDLEDELIWPAKAKYDTYTRLIRANILK</sequence>
<evidence type="ECO:0000313" key="1">
    <source>
        <dbReference type="EMBL" id="QHU26207.1"/>
    </source>
</evidence>
<protein>
    <submittedName>
        <fullName evidence="1">Uncharacterized protein</fullName>
    </submittedName>
</protein>
<dbReference type="EMBL" id="MN740437">
    <property type="protein sequence ID" value="QHU26207.1"/>
    <property type="molecule type" value="Genomic_DNA"/>
</dbReference>